<dbReference type="SUPFAM" id="SSF82693">
    <property type="entry name" value="Multidrug efflux transporter AcrB pore domain, PN1, PN2, PC1 and PC2 subdomains"/>
    <property type="match status" value="2"/>
</dbReference>
<feature type="transmembrane region" description="Helical" evidence="2">
    <location>
        <begin position="914"/>
        <end position="934"/>
    </location>
</feature>
<feature type="region of interest" description="Disordered" evidence="1">
    <location>
        <begin position="1"/>
        <end position="24"/>
    </location>
</feature>
<proteinExistence type="predicted"/>
<gene>
    <name evidence="3" type="ORF">J3U87_13410</name>
</gene>
<dbReference type="SUPFAM" id="SSF82714">
    <property type="entry name" value="Multidrug efflux transporter AcrB TolC docking domain, DN and DC subdomains"/>
    <property type="match status" value="2"/>
</dbReference>
<dbReference type="Gene3D" id="3.30.70.1430">
    <property type="entry name" value="Multidrug efflux transporter AcrB pore domain"/>
    <property type="match status" value="2"/>
</dbReference>
<keyword evidence="2" id="KW-0472">Membrane</keyword>
<dbReference type="GO" id="GO:0042910">
    <property type="term" value="F:xenobiotic transmembrane transporter activity"/>
    <property type="evidence" value="ECO:0007669"/>
    <property type="project" value="TreeGrafter"/>
</dbReference>
<dbReference type="EMBL" id="CP071793">
    <property type="protein sequence ID" value="QTD53446.1"/>
    <property type="molecule type" value="Genomic_DNA"/>
</dbReference>
<keyword evidence="2" id="KW-1133">Transmembrane helix</keyword>
<protein>
    <submittedName>
        <fullName evidence="3">Efflux RND transporter permease subunit</fullName>
    </submittedName>
</protein>
<feature type="transmembrane region" description="Helical" evidence="2">
    <location>
        <begin position="386"/>
        <end position="406"/>
    </location>
</feature>
<evidence type="ECO:0000256" key="1">
    <source>
        <dbReference type="SAM" id="MobiDB-lite"/>
    </source>
</evidence>
<feature type="transmembrane region" description="Helical" evidence="2">
    <location>
        <begin position="888"/>
        <end position="907"/>
    </location>
</feature>
<feature type="transmembrane region" description="Helical" evidence="2">
    <location>
        <begin position="986"/>
        <end position="1006"/>
    </location>
</feature>
<feature type="transmembrane region" description="Helical" evidence="2">
    <location>
        <begin position="489"/>
        <end position="516"/>
    </location>
</feature>
<dbReference type="RefSeq" id="WP_237383549.1">
    <property type="nucleotide sequence ID" value="NZ_CP071793.1"/>
</dbReference>
<feature type="transmembrane region" description="Helical" evidence="2">
    <location>
        <begin position="566"/>
        <end position="583"/>
    </location>
</feature>
<dbReference type="Pfam" id="PF00873">
    <property type="entry name" value="ACR_tran"/>
    <property type="match status" value="1"/>
</dbReference>
<reference evidence="3" key="1">
    <citation type="submission" date="2021-03" db="EMBL/GenBank/DDBJ databases">
        <title>Acanthopleuribacteraceae sp. M133.</title>
        <authorList>
            <person name="Wang G."/>
        </authorList>
    </citation>
    <scope>NUCLEOTIDE SEQUENCE</scope>
    <source>
        <strain evidence="3">M133</strain>
    </source>
</reference>
<dbReference type="Gene3D" id="3.30.70.1320">
    <property type="entry name" value="Multidrug efflux transporter AcrB pore domain like"/>
    <property type="match status" value="1"/>
</dbReference>
<dbReference type="Gene3D" id="1.20.1640.10">
    <property type="entry name" value="Multidrug efflux transporter AcrB transmembrane domain"/>
    <property type="match status" value="2"/>
</dbReference>
<dbReference type="KEGG" id="scor:J3U87_13410"/>
<feature type="transmembrane region" description="Helical" evidence="2">
    <location>
        <begin position="457"/>
        <end position="477"/>
    </location>
</feature>
<dbReference type="Gene3D" id="3.30.2090.10">
    <property type="entry name" value="Multidrug efflux transporter AcrB TolC docking domain, DN and DC subdomains"/>
    <property type="match status" value="2"/>
</dbReference>
<feature type="transmembrane region" description="Helical" evidence="2">
    <location>
        <begin position="412"/>
        <end position="436"/>
    </location>
</feature>
<dbReference type="InterPro" id="IPR027463">
    <property type="entry name" value="AcrB_DN_DC_subdom"/>
</dbReference>
<evidence type="ECO:0000256" key="2">
    <source>
        <dbReference type="SAM" id="Phobius"/>
    </source>
</evidence>
<dbReference type="SUPFAM" id="SSF82866">
    <property type="entry name" value="Multidrug efflux transporter AcrB transmembrane domain"/>
    <property type="match status" value="2"/>
</dbReference>
<dbReference type="Gene3D" id="3.30.70.1440">
    <property type="entry name" value="Multidrug efflux transporter AcrB pore domain"/>
    <property type="match status" value="1"/>
</dbReference>
<feature type="transmembrane region" description="Helical" evidence="2">
    <location>
        <begin position="360"/>
        <end position="379"/>
    </location>
</feature>
<feature type="compositionally biased region" description="Basic and acidic residues" evidence="1">
    <location>
        <begin position="1"/>
        <end position="11"/>
    </location>
</feature>
<feature type="transmembrane region" description="Helical" evidence="2">
    <location>
        <begin position="42"/>
        <end position="64"/>
    </location>
</feature>
<evidence type="ECO:0000313" key="4">
    <source>
        <dbReference type="Proteomes" id="UP000663929"/>
    </source>
</evidence>
<keyword evidence="2" id="KW-0812">Transmembrane</keyword>
<organism evidence="3 4">
    <name type="scientific">Sulfidibacter corallicola</name>
    <dbReference type="NCBI Taxonomy" id="2818388"/>
    <lineage>
        <taxon>Bacteria</taxon>
        <taxon>Pseudomonadati</taxon>
        <taxon>Acidobacteriota</taxon>
        <taxon>Holophagae</taxon>
        <taxon>Acanthopleuribacterales</taxon>
        <taxon>Acanthopleuribacteraceae</taxon>
        <taxon>Sulfidibacter</taxon>
    </lineage>
</organism>
<dbReference type="PANTHER" id="PTHR32063:SF73">
    <property type="entry name" value="RND SUPERFAMILY EFFLUX PUMP PERMEASE COMPONENT 1"/>
    <property type="match status" value="1"/>
</dbReference>
<dbReference type="AlphaFoldDB" id="A0A8A4TU03"/>
<feature type="transmembrane region" description="Helical" evidence="2">
    <location>
        <begin position="1018"/>
        <end position="1041"/>
    </location>
</feature>
<evidence type="ECO:0000313" key="3">
    <source>
        <dbReference type="EMBL" id="QTD53446.1"/>
    </source>
</evidence>
<name>A0A8A4TU03_SULCO</name>
<accession>A0A8A4TU03</accession>
<dbReference type="Proteomes" id="UP000663929">
    <property type="component" value="Chromosome"/>
</dbReference>
<sequence>MMPGETPERETPPATPTDPNEHADTSVQLSNMLTTFSLNRRITVLVLFCTILVVGVIATLGIPLELIPRGFESDSIRVTVPWRNSPAREVLDKITIPLEDELSTVKGLDSVRSRTDANGASVNLVFKQGIDMDVAYRETRDRVERARVLFPDDADRVFLSKEDTSGVPVAVIGVAVDASLADPYNLIQKQIVFPFKRLEGIASVNVDGLEEKEILIEADREMLEAHGLNIYQLSQDLGGDNFTLASGHVREGSKKFLLRSMARYHSLEQLENRIVAENLRLKDVAKIKYEEPEKDYSVRVNSKDAYALVLLKEGEANTVDVSRRIKETFDAMKDNPRLSGVETALLFNQGDLIQESLENLLSSGRIGIGLAMIVLLFFLRRFRITGIIALSIPLSLVMALIVMFFAGETLNILTLLGLVICIGLLVDNSVVVAENIHRWYQSGMSKRDACIRGAGEIALAITMATLTTVIVFLPVSLVEGQAQFFLLRLSIPISVSLVASLLVALVFIPLSTYLTLSEKDMNYRSSLFKTVHLKLNAVLRRGYELTLSPVNHAYNRLLAFFLKHRLDMLLVLVLTLAATGAIVEKVEFTTSDEESSNRFNIDVSLPRGYSFEESRELFRSIEAVLESNKEELNLTFYFIFHRTRFGRVQGTFDRKKMPDADVKQIVKELSAQLPEKPGVKYYLGDENESEDDSKDDVFTLVIYGDDLDQLDRTADELESVLTRVPGVLGAKKNVELPPNEMALQVDRDRAQQVGVDPNVIAGVVGFALRGSQLPRYREETREVPVRVRFEEEDRETLADLHTFGVPTAEDGVLPLSALTNMHMLKTPTSIRRRDKQISRTITLELDTDRVGRTRAALRQLIAQVDLPEGLSFNVSSNASSDEEELKNMQFAALISVVFIYLLMGLLFESFILPLSIIITIPMAGIGVAWIHFLAGKPMDMLGAIGCILLIGVVVNNGIVLIDYVIRLRAEGHPRSEAILLATDRRFRPIAMTAMTTIIGMIPLTFAEKSSMGLDYMSFGLTLIAGMTTATVLTLLVVPWAYTLFDDARERVTSIVQRASVARRLSPPEEAETES</sequence>
<dbReference type="GO" id="GO:0005886">
    <property type="term" value="C:plasma membrane"/>
    <property type="evidence" value="ECO:0007669"/>
    <property type="project" value="TreeGrafter"/>
</dbReference>
<dbReference type="PANTHER" id="PTHR32063">
    <property type="match status" value="1"/>
</dbReference>
<dbReference type="PRINTS" id="PR00702">
    <property type="entry name" value="ACRIFLAVINRP"/>
</dbReference>
<feature type="transmembrane region" description="Helical" evidence="2">
    <location>
        <begin position="940"/>
        <end position="965"/>
    </location>
</feature>
<dbReference type="InterPro" id="IPR001036">
    <property type="entry name" value="Acrflvin-R"/>
</dbReference>
<keyword evidence="4" id="KW-1185">Reference proteome</keyword>